<dbReference type="InterPro" id="IPR005532">
    <property type="entry name" value="SUMF_dom"/>
</dbReference>
<proteinExistence type="predicted"/>
<evidence type="ECO:0000313" key="3">
    <source>
        <dbReference type="EMBL" id="NDY91796.1"/>
    </source>
</evidence>
<keyword evidence="4" id="KW-1185">Reference proteome</keyword>
<dbReference type="InterPro" id="IPR016187">
    <property type="entry name" value="CTDL_fold"/>
</dbReference>
<dbReference type="PANTHER" id="PTHR23150">
    <property type="entry name" value="SULFATASE MODIFYING FACTOR 1, 2"/>
    <property type="match status" value="1"/>
</dbReference>
<dbReference type="RefSeq" id="WP_163457650.1">
    <property type="nucleotide sequence ID" value="NZ_JAAGOH010000012.1"/>
</dbReference>
<name>A0A7C9PH55_9BURK</name>
<reference evidence="3 4" key="1">
    <citation type="submission" date="2020-02" db="EMBL/GenBank/DDBJ databases">
        <title>Ideonella bacterium strain TBM-1.</title>
        <authorList>
            <person name="Chen W.-M."/>
        </authorList>
    </citation>
    <scope>NUCLEOTIDE SEQUENCE [LARGE SCALE GENOMIC DNA]</scope>
    <source>
        <strain evidence="3 4">TBM-1</strain>
    </source>
</reference>
<evidence type="ECO:0000259" key="2">
    <source>
        <dbReference type="Pfam" id="PF03781"/>
    </source>
</evidence>
<organism evidence="3 4">
    <name type="scientific">Ideonella livida</name>
    <dbReference type="NCBI Taxonomy" id="2707176"/>
    <lineage>
        <taxon>Bacteria</taxon>
        <taxon>Pseudomonadati</taxon>
        <taxon>Pseudomonadota</taxon>
        <taxon>Betaproteobacteria</taxon>
        <taxon>Burkholderiales</taxon>
        <taxon>Sphaerotilaceae</taxon>
        <taxon>Ideonella</taxon>
    </lineage>
</organism>
<feature type="region of interest" description="Disordered" evidence="1">
    <location>
        <begin position="132"/>
        <end position="153"/>
    </location>
</feature>
<dbReference type="InterPro" id="IPR042095">
    <property type="entry name" value="SUMF_sf"/>
</dbReference>
<comment type="caution">
    <text evidence="3">The sequence shown here is derived from an EMBL/GenBank/DDBJ whole genome shotgun (WGS) entry which is preliminary data.</text>
</comment>
<gene>
    <name evidence="3" type="ORF">G3A44_11425</name>
</gene>
<feature type="compositionally biased region" description="Low complexity" evidence="1">
    <location>
        <begin position="142"/>
        <end position="153"/>
    </location>
</feature>
<dbReference type="SUPFAM" id="SSF56436">
    <property type="entry name" value="C-type lectin-like"/>
    <property type="match status" value="1"/>
</dbReference>
<sequence>MAVPLGAAVALVALLSGVAGEWGLYGPGGPGAGWVAAATLAPAAATCGSGPDLPAGWGQDPHAGMVRVPAGQIVLGQQGAYADERPAGAPQDVTTFWMDRTEVTNAQFAAFVQATGYRTQAEREGAAAVFQARPPGQGGHSSAGAPAAPGTAGEQVPNWWHWRAGASWRQPEGPGSDLRGRAQHPVVHVTLADALAYARWLGRDLPTEAEWEHAARAGGQPETLTREPRDPQGRPLANYWQGVFPDLNTQEDGYAALAPAGCFAANGYGLYDLIGNVWELTRDAYQGPHQPHGQGDLSALRRPPVPGRTVVIKGGSFLCAASYCQRYRAAARHPHEPDMPTSHVGFRTVLRG</sequence>
<protein>
    <submittedName>
        <fullName evidence="3">Formylglycine-generating enzyme family protein</fullName>
    </submittedName>
</protein>
<evidence type="ECO:0000256" key="1">
    <source>
        <dbReference type="SAM" id="MobiDB-lite"/>
    </source>
</evidence>
<dbReference type="AlphaFoldDB" id="A0A7C9PH55"/>
<accession>A0A7C9PH55</accession>
<feature type="domain" description="Sulfatase-modifying factor enzyme-like" evidence="2">
    <location>
        <begin position="63"/>
        <end position="349"/>
    </location>
</feature>
<dbReference type="Proteomes" id="UP000484255">
    <property type="component" value="Unassembled WGS sequence"/>
</dbReference>
<dbReference type="EMBL" id="JAAGOH010000012">
    <property type="protein sequence ID" value="NDY91796.1"/>
    <property type="molecule type" value="Genomic_DNA"/>
</dbReference>
<dbReference type="Pfam" id="PF03781">
    <property type="entry name" value="FGE-sulfatase"/>
    <property type="match status" value="1"/>
</dbReference>
<dbReference type="Gene3D" id="3.90.1580.10">
    <property type="entry name" value="paralog of FGE (formylglycine-generating enzyme)"/>
    <property type="match status" value="1"/>
</dbReference>
<dbReference type="PANTHER" id="PTHR23150:SF19">
    <property type="entry name" value="FORMYLGLYCINE-GENERATING ENZYME"/>
    <property type="match status" value="1"/>
</dbReference>
<dbReference type="GO" id="GO:0120147">
    <property type="term" value="F:formylglycine-generating oxidase activity"/>
    <property type="evidence" value="ECO:0007669"/>
    <property type="project" value="TreeGrafter"/>
</dbReference>
<dbReference type="InterPro" id="IPR051043">
    <property type="entry name" value="Sulfatase_Mod_Factor_Kinase"/>
</dbReference>
<evidence type="ECO:0000313" key="4">
    <source>
        <dbReference type="Proteomes" id="UP000484255"/>
    </source>
</evidence>